<evidence type="ECO:0000259" key="1">
    <source>
        <dbReference type="Pfam" id="PF02627"/>
    </source>
</evidence>
<feature type="domain" description="Carboxymuconolactone decarboxylase-like" evidence="1">
    <location>
        <begin position="19"/>
        <end position="96"/>
    </location>
</feature>
<keyword evidence="3" id="KW-1185">Reference proteome</keyword>
<dbReference type="RefSeq" id="WP_067028184.1">
    <property type="nucleotide sequence ID" value="NZ_JRNY01000011.1"/>
</dbReference>
<evidence type="ECO:0000313" key="3">
    <source>
        <dbReference type="Proteomes" id="UP000093355"/>
    </source>
</evidence>
<name>A0A1B9NIN4_9MICO</name>
<organism evidence="2 3">
    <name type="scientific">Microbacterium sediminis</name>
    <dbReference type="NCBI Taxonomy" id="904291"/>
    <lineage>
        <taxon>Bacteria</taxon>
        <taxon>Bacillati</taxon>
        <taxon>Actinomycetota</taxon>
        <taxon>Actinomycetes</taxon>
        <taxon>Micrococcales</taxon>
        <taxon>Microbacteriaceae</taxon>
        <taxon>Microbacterium</taxon>
    </lineage>
</organism>
<dbReference type="Proteomes" id="UP000093355">
    <property type="component" value="Unassembled WGS sequence"/>
</dbReference>
<accession>A0A1B9NIN4</accession>
<dbReference type="GO" id="GO:0051920">
    <property type="term" value="F:peroxiredoxin activity"/>
    <property type="evidence" value="ECO:0007669"/>
    <property type="project" value="InterPro"/>
</dbReference>
<dbReference type="PANTHER" id="PTHR33930">
    <property type="entry name" value="ALKYL HYDROPEROXIDE REDUCTASE AHPD"/>
    <property type="match status" value="1"/>
</dbReference>
<sequence length="110" mass="11225">MTQPSPVVTGATLLAEGAPAMNAAFAEFNAAVFADDTALDRRTKELLAVAVALTPQCQGCLRAHTAAARRAGATQAQLAETVHVAAALRAGGAMFHGSSYVMPHTHEPGA</sequence>
<dbReference type="Pfam" id="PF02627">
    <property type="entry name" value="CMD"/>
    <property type="match status" value="1"/>
</dbReference>
<evidence type="ECO:0000313" key="2">
    <source>
        <dbReference type="EMBL" id="OCG76443.1"/>
    </source>
</evidence>
<dbReference type="InterPro" id="IPR004675">
    <property type="entry name" value="AhpD_core"/>
</dbReference>
<gene>
    <name evidence="2" type="ORF">A7J15_11685</name>
</gene>
<dbReference type="OrthoDB" id="9801997at2"/>
<dbReference type="InterPro" id="IPR029032">
    <property type="entry name" value="AhpD-like"/>
</dbReference>
<reference evidence="2 3" key="1">
    <citation type="submission" date="2016-05" db="EMBL/GenBank/DDBJ databases">
        <authorList>
            <person name="Lavstsen T."/>
            <person name="Jespersen J.S."/>
        </authorList>
    </citation>
    <scope>NUCLEOTIDE SEQUENCE [LARGE SCALE GENOMIC DNA]</scope>
    <source>
        <strain evidence="2 3">YLB-01</strain>
    </source>
</reference>
<proteinExistence type="predicted"/>
<dbReference type="SUPFAM" id="SSF69118">
    <property type="entry name" value="AhpD-like"/>
    <property type="match status" value="1"/>
</dbReference>
<dbReference type="InterPro" id="IPR003779">
    <property type="entry name" value="CMD-like"/>
</dbReference>
<dbReference type="EMBL" id="LXMD01000002">
    <property type="protein sequence ID" value="OCG76443.1"/>
    <property type="molecule type" value="Genomic_DNA"/>
</dbReference>
<dbReference type="PANTHER" id="PTHR33930:SF2">
    <property type="entry name" value="BLR3452 PROTEIN"/>
    <property type="match status" value="1"/>
</dbReference>
<dbReference type="Gene3D" id="1.20.1290.10">
    <property type="entry name" value="AhpD-like"/>
    <property type="match status" value="1"/>
</dbReference>
<protein>
    <recommendedName>
        <fullName evidence="1">Carboxymuconolactone decarboxylase-like domain-containing protein</fullName>
    </recommendedName>
</protein>
<dbReference type="NCBIfam" id="TIGR00778">
    <property type="entry name" value="ahpD_dom"/>
    <property type="match status" value="1"/>
</dbReference>
<dbReference type="AlphaFoldDB" id="A0A1B9NIN4"/>
<comment type="caution">
    <text evidence="2">The sequence shown here is derived from an EMBL/GenBank/DDBJ whole genome shotgun (WGS) entry which is preliminary data.</text>
</comment>
<dbReference type="STRING" id="904291.A7J15_11685"/>